<evidence type="ECO:0000256" key="9">
    <source>
        <dbReference type="ARBA" id="ARBA00023136"/>
    </source>
</evidence>
<dbReference type="Gene3D" id="3.30.1150.10">
    <property type="match status" value="1"/>
</dbReference>
<keyword evidence="8" id="KW-1133">Transmembrane helix</keyword>
<evidence type="ECO:0000256" key="2">
    <source>
        <dbReference type="ARBA" id="ARBA00006555"/>
    </source>
</evidence>
<evidence type="ECO:0000256" key="6">
    <source>
        <dbReference type="ARBA" id="ARBA00022692"/>
    </source>
</evidence>
<dbReference type="PANTHER" id="PTHR33446">
    <property type="entry name" value="PROTEIN TONB-RELATED"/>
    <property type="match status" value="1"/>
</dbReference>
<dbReference type="GO" id="GO:0055085">
    <property type="term" value="P:transmembrane transport"/>
    <property type="evidence" value="ECO:0007669"/>
    <property type="project" value="InterPro"/>
</dbReference>
<comment type="similarity">
    <text evidence="2">Belongs to the TonB family.</text>
</comment>
<organism evidence="11 12">
    <name type="scientific">Spirosoma rhododendri</name>
    <dbReference type="NCBI Taxonomy" id="2728024"/>
    <lineage>
        <taxon>Bacteria</taxon>
        <taxon>Pseudomonadati</taxon>
        <taxon>Bacteroidota</taxon>
        <taxon>Cytophagia</taxon>
        <taxon>Cytophagales</taxon>
        <taxon>Cytophagaceae</taxon>
        <taxon>Spirosoma</taxon>
    </lineage>
</organism>
<dbReference type="NCBIfam" id="TIGR01352">
    <property type="entry name" value="tonB_Cterm"/>
    <property type="match status" value="1"/>
</dbReference>
<dbReference type="Pfam" id="PF03544">
    <property type="entry name" value="TonB_C"/>
    <property type="match status" value="1"/>
</dbReference>
<evidence type="ECO:0000256" key="4">
    <source>
        <dbReference type="ARBA" id="ARBA00022475"/>
    </source>
</evidence>
<dbReference type="SUPFAM" id="SSF74653">
    <property type="entry name" value="TolA/TonB C-terminal domain"/>
    <property type="match status" value="1"/>
</dbReference>
<dbReference type="EMBL" id="CP051677">
    <property type="protein sequence ID" value="QJD80247.1"/>
    <property type="molecule type" value="Genomic_DNA"/>
</dbReference>
<keyword evidence="4" id="KW-1003">Cell membrane</keyword>
<evidence type="ECO:0000256" key="7">
    <source>
        <dbReference type="ARBA" id="ARBA00022927"/>
    </source>
</evidence>
<evidence type="ECO:0000256" key="3">
    <source>
        <dbReference type="ARBA" id="ARBA00022448"/>
    </source>
</evidence>
<evidence type="ECO:0000259" key="10">
    <source>
        <dbReference type="PROSITE" id="PS52015"/>
    </source>
</evidence>
<accession>A0A7L5DW89</accession>
<keyword evidence="5" id="KW-0997">Cell inner membrane</keyword>
<dbReference type="KEGG" id="srho:HH216_18855"/>
<evidence type="ECO:0000313" key="12">
    <source>
        <dbReference type="Proteomes" id="UP000501128"/>
    </source>
</evidence>
<proteinExistence type="inferred from homology"/>
<evidence type="ECO:0000313" key="11">
    <source>
        <dbReference type="EMBL" id="QJD80247.1"/>
    </source>
</evidence>
<evidence type="ECO:0000256" key="1">
    <source>
        <dbReference type="ARBA" id="ARBA00004383"/>
    </source>
</evidence>
<sequence>MANRNPEFPGGIDALLAYVDQHSTYPIEAAQAAITGKVFISFIVSKTGDVTNVSVLQGLGYGCDEEAVRLVREMPRWIPGKQNDEYVNVKYTLPVSFGTGN</sequence>
<dbReference type="PANTHER" id="PTHR33446:SF2">
    <property type="entry name" value="PROTEIN TONB"/>
    <property type="match status" value="1"/>
</dbReference>
<dbReference type="GO" id="GO:0031992">
    <property type="term" value="F:energy transducer activity"/>
    <property type="evidence" value="ECO:0007669"/>
    <property type="project" value="TreeGrafter"/>
</dbReference>
<evidence type="ECO:0000256" key="8">
    <source>
        <dbReference type="ARBA" id="ARBA00022989"/>
    </source>
</evidence>
<dbReference type="RefSeq" id="WP_169552206.1">
    <property type="nucleotide sequence ID" value="NZ_CP051677.1"/>
</dbReference>
<evidence type="ECO:0000256" key="5">
    <source>
        <dbReference type="ARBA" id="ARBA00022519"/>
    </source>
</evidence>
<feature type="domain" description="TonB C-terminal" evidence="10">
    <location>
        <begin position="10"/>
        <end position="101"/>
    </location>
</feature>
<dbReference type="AlphaFoldDB" id="A0A7L5DW89"/>
<keyword evidence="7" id="KW-0653">Protein transport</keyword>
<dbReference type="Proteomes" id="UP000501128">
    <property type="component" value="Chromosome"/>
</dbReference>
<gene>
    <name evidence="11" type="ORF">HH216_18855</name>
</gene>
<comment type="subcellular location">
    <subcellularLocation>
        <location evidence="1">Cell inner membrane</location>
        <topology evidence="1">Single-pass membrane protein</topology>
        <orientation evidence="1">Periplasmic side</orientation>
    </subcellularLocation>
</comment>
<dbReference type="InterPro" id="IPR037682">
    <property type="entry name" value="TonB_C"/>
</dbReference>
<keyword evidence="6" id="KW-0812">Transmembrane</keyword>
<keyword evidence="9" id="KW-0472">Membrane</keyword>
<dbReference type="PROSITE" id="PS52015">
    <property type="entry name" value="TONB_CTD"/>
    <property type="match status" value="1"/>
</dbReference>
<dbReference type="GO" id="GO:0015031">
    <property type="term" value="P:protein transport"/>
    <property type="evidence" value="ECO:0007669"/>
    <property type="project" value="UniProtKB-KW"/>
</dbReference>
<dbReference type="InterPro" id="IPR051045">
    <property type="entry name" value="TonB-dependent_transducer"/>
</dbReference>
<dbReference type="InterPro" id="IPR006260">
    <property type="entry name" value="TonB/TolA_C"/>
</dbReference>
<keyword evidence="3" id="KW-0813">Transport</keyword>
<protein>
    <submittedName>
        <fullName evidence="11">Energy transducer TonB</fullName>
    </submittedName>
</protein>
<keyword evidence="12" id="KW-1185">Reference proteome</keyword>
<dbReference type="GO" id="GO:0098797">
    <property type="term" value="C:plasma membrane protein complex"/>
    <property type="evidence" value="ECO:0007669"/>
    <property type="project" value="TreeGrafter"/>
</dbReference>
<reference evidence="11 12" key="1">
    <citation type="submission" date="2020-04" db="EMBL/GenBank/DDBJ databases">
        <title>Genome sequencing of novel species.</title>
        <authorList>
            <person name="Heo J."/>
            <person name="Kim S.-J."/>
            <person name="Kim J.-S."/>
            <person name="Hong S.-B."/>
            <person name="Kwon S.-W."/>
        </authorList>
    </citation>
    <scope>NUCLEOTIDE SEQUENCE [LARGE SCALE GENOMIC DNA]</scope>
    <source>
        <strain evidence="11 12">CJU-R4</strain>
    </source>
</reference>
<name>A0A7L5DW89_9BACT</name>